<gene>
    <name evidence="5" type="ORF">GSLYS_00011477001</name>
</gene>
<sequence length="336" mass="37560">MGCDGGTIPKRDELVKTKRKGEQKDKISELAFKWKHCAISQEVLIKPIVACELGRLYNKESVLEFLLDRSKFEIASQLEHLRGLKDVKELNLTDNPESRSKDADKGGQFDPNISDFICPVVGLVMSGTFKFCFLWSCGCVVSERALREVKSETCHKVQINVFCCGKAFKGDDDVIVLNGTEDDIILMKTNMEKRRTLAKFSKKSKRAEKHKLAEPIEEGIFINNLIKMSCPPTSSSDSNLEPPTLDTELDKSTTKIPMASGSQETSSSKSGIGRLIPQGKFSVDKTSKLKKTSTNTGSSIQKDPKTSQTFKSLFTTSEQAKNQKHAHWVTYNPLYY</sequence>
<dbReference type="Proteomes" id="UP001497497">
    <property type="component" value="Unassembled WGS sequence"/>
</dbReference>
<keyword evidence="6" id="KW-1185">Reference proteome</keyword>
<evidence type="ECO:0000256" key="2">
    <source>
        <dbReference type="ARBA" id="ARBA00015157"/>
    </source>
</evidence>
<dbReference type="AlphaFoldDB" id="A0AAV2HUC1"/>
<comment type="similarity">
    <text evidence="1">Belongs to the rtf2 family.</text>
</comment>
<organism evidence="5 6">
    <name type="scientific">Lymnaea stagnalis</name>
    <name type="common">Great pond snail</name>
    <name type="synonym">Helix stagnalis</name>
    <dbReference type="NCBI Taxonomy" id="6523"/>
    <lineage>
        <taxon>Eukaryota</taxon>
        <taxon>Metazoa</taxon>
        <taxon>Spiralia</taxon>
        <taxon>Lophotrochozoa</taxon>
        <taxon>Mollusca</taxon>
        <taxon>Gastropoda</taxon>
        <taxon>Heterobranchia</taxon>
        <taxon>Euthyneura</taxon>
        <taxon>Panpulmonata</taxon>
        <taxon>Hygrophila</taxon>
        <taxon>Lymnaeoidea</taxon>
        <taxon>Lymnaeidae</taxon>
        <taxon>Lymnaea</taxon>
    </lineage>
</organism>
<dbReference type="InterPro" id="IPR006735">
    <property type="entry name" value="Rtf2"/>
</dbReference>
<evidence type="ECO:0000256" key="1">
    <source>
        <dbReference type="ARBA" id="ARBA00009885"/>
    </source>
</evidence>
<dbReference type="PANTHER" id="PTHR12775">
    <property type="entry name" value="PROTEIN C20ORF43 HOMOLOG"/>
    <property type="match status" value="1"/>
</dbReference>
<evidence type="ECO:0000313" key="5">
    <source>
        <dbReference type="EMBL" id="CAL1537574.1"/>
    </source>
</evidence>
<evidence type="ECO:0000256" key="3">
    <source>
        <dbReference type="ARBA" id="ARBA00030367"/>
    </source>
</evidence>
<protein>
    <recommendedName>
        <fullName evidence="2">Replication termination factor 2</fullName>
    </recommendedName>
    <alternativeName>
        <fullName evidence="3">Replication termination factor 2 domain-containing protein 1</fullName>
    </alternativeName>
</protein>
<dbReference type="InterPro" id="IPR027799">
    <property type="entry name" value="Rtf2_RING-finger"/>
</dbReference>
<accession>A0AAV2HUC1</accession>
<dbReference type="Pfam" id="PF04641">
    <property type="entry name" value="Rtf2"/>
    <property type="match status" value="1"/>
</dbReference>
<dbReference type="EMBL" id="CAXITT010000267">
    <property type="protein sequence ID" value="CAL1537574.1"/>
    <property type="molecule type" value="Genomic_DNA"/>
</dbReference>
<dbReference type="CDD" id="cd16653">
    <property type="entry name" value="RING-like_Rtf2"/>
    <property type="match status" value="1"/>
</dbReference>
<comment type="caution">
    <text evidence="5">The sequence shown here is derived from an EMBL/GenBank/DDBJ whole genome shotgun (WGS) entry which is preliminary data.</text>
</comment>
<dbReference type="PANTHER" id="PTHR12775:SF0">
    <property type="entry name" value="REPLICATION TERMINATION FACTOR 2"/>
    <property type="match status" value="1"/>
</dbReference>
<feature type="compositionally biased region" description="Polar residues" evidence="4">
    <location>
        <begin position="232"/>
        <end position="241"/>
    </location>
</feature>
<dbReference type="GO" id="GO:0005634">
    <property type="term" value="C:nucleus"/>
    <property type="evidence" value="ECO:0007669"/>
    <property type="project" value="TreeGrafter"/>
</dbReference>
<feature type="region of interest" description="Disordered" evidence="4">
    <location>
        <begin position="232"/>
        <end position="305"/>
    </location>
</feature>
<dbReference type="GO" id="GO:0006274">
    <property type="term" value="P:DNA replication termination"/>
    <property type="evidence" value="ECO:0007669"/>
    <property type="project" value="TreeGrafter"/>
</dbReference>
<reference evidence="5 6" key="1">
    <citation type="submission" date="2024-04" db="EMBL/GenBank/DDBJ databases">
        <authorList>
            <consortium name="Genoscope - CEA"/>
            <person name="William W."/>
        </authorList>
    </citation>
    <scope>NUCLEOTIDE SEQUENCE [LARGE SCALE GENOMIC DNA]</scope>
</reference>
<evidence type="ECO:0000256" key="4">
    <source>
        <dbReference type="SAM" id="MobiDB-lite"/>
    </source>
</evidence>
<evidence type="ECO:0000313" key="6">
    <source>
        <dbReference type="Proteomes" id="UP001497497"/>
    </source>
</evidence>
<name>A0AAV2HUC1_LYMST</name>
<feature type="compositionally biased region" description="Low complexity" evidence="4">
    <location>
        <begin position="260"/>
        <end position="273"/>
    </location>
</feature>
<proteinExistence type="inferred from homology"/>